<name>S5YUJ6_PARAH</name>
<accession>S5YUJ6</accession>
<evidence type="ECO:0000313" key="3">
    <source>
        <dbReference type="Proteomes" id="UP000015480"/>
    </source>
</evidence>
<dbReference type="eggNOG" id="COG5001">
    <property type="taxonomic scope" value="Bacteria"/>
</dbReference>
<dbReference type="Pfam" id="PF04940">
    <property type="entry name" value="BLUF"/>
    <property type="match status" value="1"/>
</dbReference>
<dbReference type="HOGENOM" id="CLU_1617400_0_0_5"/>
<protein>
    <recommendedName>
        <fullName evidence="1">BLUF domain-containing protein</fullName>
    </recommendedName>
</protein>
<dbReference type="EMBL" id="CP006650">
    <property type="protein sequence ID" value="AGT08911.1"/>
    <property type="molecule type" value="Genomic_DNA"/>
</dbReference>
<dbReference type="AlphaFoldDB" id="S5YUJ6"/>
<dbReference type="SMART" id="SM01034">
    <property type="entry name" value="BLUF"/>
    <property type="match status" value="1"/>
</dbReference>
<dbReference type="Gene3D" id="3.30.70.100">
    <property type="match status" value="1"/>
</dbReference>
<evidence type="ECO:0000313" key="2">
    <source>
        <dbReference type="EMBL" id="AGT08911.1"/>
    </source>
</evidence>
<dbReference type="KEGG" id="pami:JCM7686_1810"/>
<sequence length="164" mass="18440">MHNLNAFFQYAAIRRRARFSAVVGCQVIGAGETWSVLYRSYASISENSPRQIQILRDYSDLVKRCGITGYLHREDEVLFQWFEGPKASVSMMLDLIRCHGSHHGLMIYGNKLQTQRVFSAWSHGSTTTNGVSLFNWANEISKPLHPNSGSALIDFLKTASGQRG</sequence>
<feature type="domain" description="BLUF" evidence="1">
    <location>
        <begin position="33"/>
        <end position="124"/>
    </location>
</feature>
<dbReference type="InterPro" id="IPR007024">
    <property type="entry name" value="BLUF_domain"/>
</dbReference>
<dbReference type="InterPro" id="IPR036046">
    <property type="entry name" value="Acylphosphatase-like_dom_sf"/>
</dbReference>
<evidence type="ECO:0000259" key="1">
    <source>
        <dbReference type="PROSITE" id="PS50925"/>
    </source>
</evidence>
<dbReference type="PROSITE" id="PS50925">
    <property type="entry name" value="BLUF"/>
    <property type="match status" value="1"/>
</dbReference>
<organism evidence="2 3">
    <name type="scientific">Paracoccus aminophilus JCM 7686</name>
    <dbReference type="NCBI Taxonomy" id="1367847"/>
    <lineage>
        <taxon>Bacteria</taxon>
        <taxon>Pseudomonadati</taxon>
        <taxon>Pseudomonadota</taxon>
        <taxon>Alphaproteobacteria</taxon>
        <taxon>Rhodobacterales</taxon>
        <taxon>Paracoccaceae</taxon>
        <taxon>Paracoccus</taxon>
    </lineage>
</organism>
<reference evidence="2 3" key="1">
    <citation type="journal article" date="2014" name="BMC Genomics">
        <title>Architecture and functions of a multipartite genome of the methylotrophic bacterium Paracoccus aminophilus JCM 7686, containing primary and secondary chromids.</title>
        <authorList>
            <person name="Dziewit L."/>
            <person name="Czarnecki J."/>
            <person name="Wibberg D."/>
            <person name="Radlinska M."/>
            <person name="Mrozek P."/>
            <person name="Szymczak M."/>
            <person name="Schluter A."/>
            <person name="Puhler A."/>
            <person name="Bartosik D."/>
        </authorList>
    </citation>
    <scope>NUCLEOTIDE SEQUENCE [LARGE SCALE GENOMIC DNA]</scope>
    <source>
        <strain evidence="2">JCM 7686</strain>
    </source>
</reference>
<keyword evidence="3" id="KW-1185">Reference proteome</keyword>
<dbReference type="GO" id="GO:0071949">
    <property type="term" value="F:FAD binding"/>
    <property type="evidence" value="ECO:0007669"/>
    <property type="project" value="InterPro"/>
</dbReference>
<dbReference type="SUPFAM" id="SSF54975">
    <property type="entry name" value="Acylphosphatase/BLUF domain-like"/>
    <property type="match status" value="1"/>
</dbReference>
<dbReference type="STRING" id="1367847.JCM7686_1810"/>
<gene>
    <name evidence="2" type="ORF">JCM7686_1810</name>
</gene>
<proteinExistence type="predicted"/>
<dbReference type="PATRIC" id="fig|1367847.3.peg.1794"/>
<dbReference type="Proteomes" id="UP000015480">
    <property type="component" value="Chromosome"/>
</dbReference>
<dbReference type="GO" id="GO:0009882">
    <property type="term" value="F:blue light photoreceptor activity"/>
    <property type="evidence" value="ECO:0007669"/>
    <property type="project" value="InterPro"/>
</dbReference>